<dbReference type="EMBL" id="CAJNRF010000947">
    <property type="protein sequence ID" value="CAF1988462.1"/>
    <property type="molecule type" value="Genomic_DNA"/>
</dbReference>
<evidence type="ECO:0000313" key="3">
    <source>
        <dbReference type="EMBL" id="CAF4128138.1"/>
    </source>
</evidence>
<evidence type="ECO:0000313" key="4">
    <source>
        <dbReference type="EMBL" id="CAF4135189.1"/>
    </source>
</evidence>
<proteinExistence type="predicted"/>
<dbReference type="AlphaFoldDB" id="A0A819WQX4"/>
<name>A0A819WQX4_9BILA</name>
<protein>
    <recommendedName>
        <fullName evidence="6">Amidinotransferase</fullName>
    </recommendedName>
</protein>
<accession>A0A819WQX4</accession>
<dbReference type="EMBL" id="CAJNRG010005429">
    <property type="protein sequence ID" value="CAF2076460.1"/>
    <property type="molecule type" value="Genomic_DNA"/>
</dbReference>
<dbReference type="Proteomes" id="UP000663842">
    <property type="component" value="Unassembled WGS sequence"/>
</dbReference>
<dbReference type="Proteomes" id="UP000663866">
    <property type="component" value="Unassembled WGS sequence"/>
</dbReference>
<dbReference type="EMBL" id="CAJOBG010004834">
    <property type="protein sequence ID" value="CAF4128138.1"/>
    <property type="molecule type" value="Genomic_DNA"/>
</dbReference>
<comment type="caution">
    <text evidence="3">The sequence shown here is derived from an EMBL/GenBank/DDBJ whole genome shotgun (WGS) entry which is preliminary data.</text>
</comment>
<dbReference type="EMBL" id="CAJOBF010004360">
    <property type="protein sequence ID" value="CAF4135189.1"/>
    <property type="molecule type" value="Genomic_DNA"/>
</dbReference>
<keyword evidence="5" id="KW-1185">Reference proteome</keyword>
<reference evidence="3" key="1">
    <citation type="submission" date="2021-02" db="EMBL/GenBank/DDBJ databases">
        <authorList>
            <person name="Nowell W R."/>
        </authorList>
    </citation>
    <scope>NUCLEOTIDE SEQUENCE</scope>
</reference>
<dbReference type="Proteomes" id="UP000663856">
    <property type="component" value="Unassembled WGS sequence"/>
</dbReference>
<evidence type="ECO:0000313" key="2">
    <source>
        <dbReference type="EMBL" id="CAF2076460.1"/>
    </source>
</evidence>
<evidence type="ECO:0008006" key="6">
    <source>
        <dbReference type="Google" id="ProtNLM"/>
    </source>
</evidence>
<sequence>MASNNDNDKKTPVESMEKCRIPSFLLSTPSTYKERTPNNVWMSEKTPNELEPDLEKAMKQFFGFFQTLASRSLVYLLPHPDDVPLQDLVFTANLGIVLSHLANRKVAIVSNFTSEPRRGETEYGIKFFKSMGYETFVPETKFEGEADLKYLYGNVYIGGYGMRSELETFKWMEELFDMKIVCVKVTSEREYHLDCSIFPLSREKTMVCKQLFAAEEIQRIEEVTEIIDVDLDSNSFGICNCVRIGDTIFNCGHTHIVKPGTKEFETESRKNNLLQKIAKDNGLQVHFVELDEYLKSGALLSCMVLHMNRYNY</sequence>
<gene>
    <name evidence="3" type="ORF">OVN521_LOCUS22360</name>
    <name evidence="4" type="ORF">UXM345_LOCUS24240</name>
    <name evidence="1" type="ORF">WKI299_LOCUS4148</name>
    <name evidence="2" type="ORF">XDN619_LOCUS13689</name>
</gene>
<dbReference type="SUPFAM" id="SSF55909">
    <property type="entry name" value="Pentein"/>
    <property type="match status" value="1"/>
</dbReference>
<dbReference type="Gene3D" id="3.75.10.10">
    <property type="entry name" value="L-arginine/glycine Amidinotransferase, Chain A"/>
    <property type="match status" value="1"/>
</dbReference>
<dbReference type="Proteomes" id="UP000663887">
    <property type="component" value="Unassembled WGS sequence"/>
</dbReference>
<evidence type="ECO:0000313" key="1">
    <source>
        <dbReference type="EMBL" id="CAF1988462.1"/>
    </source>
</evidence>
<evidence type="ECO:0000313" key="5">
    <source>
        <dbReference type="Proteomes" id="UP000663866"/>
    </source>
</evidence>
<organism evidence="3 5">
    <name type="scientific">Rotaria magnacalcarata</name>
    <dbReference type="NCBI Taxonomy" id="392030"/>
    <lineage>
        <taxon>Eukaryota</taxon>
        <taxon>Metazoa</taxon>
        <taxon>Spiralia</taxon>
        <taxon>Gnathifera</taxon>
        <taxon>Rotifera</taxon>
        <taxon>Eurotatoria</taxon>
        <taxon>Bdelloidea</taxon>
        <taxon>Philodinida</taxon>
        <taxon>Philodinidae</taxon>
        <taxon>Rotaria</taxon>
    </lineage>
</organism>